<feature type="compositionally biased region" description="Low complexity" evidence="7">
    <location>
        <begin position="871"/>
        <end position="883"/>
    </location>
</feature>
<dbReference type="RefSeq" id="XP_022099503.1">
    <property type="nucleotide sequence ID" value="XM_022243811.1"/>
</dbReference>
<protein>
    <submittedName>
        <fullName evidence="10">LOW QUALITY PROTEIN: zinc finger CCCH domain-containing protein 4-like</fullName>
    </submittedName>
</protein>
<feature type="compositionally biased region" description="Basic residues" evidence="7">
    <location>
        <begin position="114"/>
        <end position="139"/>
    </location>
</feature>
<feature type="compositionally biased region" description="Polar residues" evidence="7">
    <location>
        <begin position="14"/>
        <end position="25"/>
    </location>
</feature>
<dbReference type="SMART" id="SM00356">
    <property type="entry name" value="ZnF_C3H1"/>
    <property type="match status" value="3"/>
</dbReference>
<feature type="region of interest" description="Disordered" evidence="7">
    <location>
        <begin position="1"/>
        <end position="334"/>
    </location>
</feature>
<dbReference type="GO" id="GO:0008270">
    <property type="term" value="F:zinc ion binding"/>
    <property type="evidence" value="ECO:0007669"/>
    <property type="project" value="UniProtKB-KW"/>
</dbReference>
<dbReference type="InterPro" id="IPR036855">
    <property type="entry name" value="Znf_CCCH_sf"/>
</dbReference>
<feature type="region of interest" description="Disordered" evidence="7">
    <location>
        <begin position="445"/>
        <end position="474"/>
    </location>
</feature>
<feature type="compositionally biased region" description="Low complexity" evidence="7">
    <location>
        <begin position="531"/>
        <end position="549"/>
    </location>
</feature>
<feature type="compositionally biased region" description="Pro residues" evidence="7">
    <location>
        <begin position="1184"/>
        <end position="1193"/>
    </location>
</feature>
<feature type="compositionally biased region" description="Basic and acidic residues" evidence="7">
    <location>
        <begin position="970"/>
        <end position="1000"/>
    </location>
</feature>
<feature type="compositionally biased region" description="Polar residues" evidence="7">
    <location>
        <begin position="1066"/>
        <end position="1078"/>
    </location>
</feature>
<dbReference type="InterPro" id="IPR000571">
    <property type="entry name" value="Znf_CCCH"/>
</dbReference>
<feature type="compositionally biased region" description="Basic and acidic residues" evidence="7">
    <location>
        <begin position="1463"/>
        <end position="1481"/>
    </location>
</feature>
<feature type="compositionally biased region" description="Basic residues" evidence="7">
    <location>
        <begin position="314"/>
        <end position="330"/>
    </location>
</feature>
<feature type="compositionally biased region" description="Low complexity" evidence="7">
    <location>
        <begin position="1402"/>
        <end position="1414"/>
    </location>
</feature>
<reference evidence="10" key="1">
    <citation type="submission" date="2025-08" db="UniProtKB">
        <authorList>
            <consortium name="RefSeq"/>
        </authorList>
    </citation>
    <scope>IDENTIFICATION</scope>
</reference>
<name>A0A8B7Z1M1_ACAPL</name>
<gene>
    <name evidence="10" type="primary">LOC110984027</name>
</gene>
<dbReference type="GeneID" id="110984027"/>
<feature type="zinc finger region" description="C3H1-type" evidence="6">
    <location>
        <begin position="366"/>
        <end position="393"/>
    </location>
</feature>
<feature type="compositionally biased region" description="Polar residues" evidence="7">
    <location>
        <begin position="716"/>
        <end position="725"/>
    </location>
</feature>
<feature type="compositionally biased region" description="Polar residues" evidence="7">
    <location>
        <begin position="1312"/>
        <end position="1332"/>
    </location>
</feature>
<dbReference type="GO" id="GO:0003723">
    <property type="term" value="F:RNA binding"/>
    <property type="evidence" value="ECO:0007669"/>
    <property type="project" value="InterPro"/>
</dbReference>
<dbReference type="GO" id="GO:0045892">
    <property type="term" value="P:negative regulation of DNA-templated transcription"/>
    <property type="evidence" value="ECO:0007669"/>
    <property type="project" value="InterPro"/>
</dbReference>
<feature type="compositionally biased region" description="Acidic residues" evidence="7">
    <location>
        <begin position="31"/>
        <end position="67"/>
    </location>
</feature>
<feature type="compositionally biased region" description="Pro residues" evidence="7">
    <location>
        <begin position="1242"/>
        <end position="1265"/>
    </location>
</feature>
<dbReference type="Proteomes" id="UP000694845">
    <property type="component" value="Unplaced"/>
</dbReference>
<dbReference type="Gene3D" id="4.10.1000.10">
    <property type="entry name" value="Zinc finger, CCCH-type"/>
    <property type="match status" value="1"/>
</dbReference>
<evidence type="ECO:0000256" key="2">
    <source>
        <dbReference type="ARBA" id="ARBA00022723"/>
    </source>
</evidence>
<feature type="compositionally biased region" description="Polar residues" evidence="7">
    <location>
        <begin position="1279"/>
        <end position="1299"/>
    </location>
</feature>
<feature type="compositionally biased region" description="Polar residues" evidence="7">
    <location>
        <begin position="248"/>
        <end position="258"/>
    </location>
</feature>
<feature type="compositionally biased region" description="Polar residues" evidence="7">
    <location>
        <begin position="1529"/>
        <end position="1548"/>
    </location>
</feature>
<keyword evidence="5 6" id="KW-0862">Zinc</keyword>
<dbReference type="PANTHER" id="PTHR13119">
    <property type="entry name" value="ZINC FINGER CCCH DOMAIN-CONTAINING PROTEI"/>
    <property type="match status" value="1"/>
</dbReference>
<feature type="compositionally biased region" description="Low complexity" evidence="7">
    <location>
        <begin position="1438"/>
        <end position="1448"/>
    </location>
</feature>
<evidence type="ECO:0000256" key="5">
    <source>
        <dbReference type="ARBA" id="ARBA00022833"/>
    </source>
</evidence>
<evidence type="ECO:0000256" key="4">
    <source>
        <dbReference type="ARBA" id="ARBA00022771"/>
    </source>
</evidence>
<organism evidence="9 10">
    <name type="scientific">Acanthaster planci</name>
    <name type="common">Crown-of-thorns starfish</name>
    <dbReference type="NCBI Taxonomy" id="133434"/>
    <lineage>
        <taxon>Eukaryota</taxon>
        <taxon>Metazoa</taxon>
        <taxon>Echinodermata</taxon>
        <taxon>Eleutherozoa</taxon>
        <taxon>Asterozoa</taxon>
        <taxon>Asteroidea</taxon>
        <taxon>Valvatacea</taxon>
        <taxon>Valvatida</taxon>
        <taxon>Acanthasteridae</taxon>
        <taxon>Acanthaster</taxon>
    </lineage>
</organism>
<dbReference type="Pfam" id="PF00642">
    <property type="entry name" value="zf-CCCH"/>
    <property type="match status" value="2"/>
</dbReference>
<dbReference type="PROSITE" id="PS50103">
    <property type="entry name" value="ZF_C3H1"/>
    <property type="match status" value="3"/>
</dbReference>
<feature type="compositionally biased region" description="Basic and acidic residues" evidence="7">
    <location>
        <begin position="680"/>
        <end position="696"/>
    </location>
</feature>
<feature type="zinc finger region" description="C3H1-type" evidence="6">
    <location>
        <begin position="394"/>
        <end position="417"/>
    </location>
</feature>
<proteinExistence type="predicted"/>
<feature type="region of interest" description="Disordered" evidence="7">
    <location>
        <begin position="970"/>
        <end position="1603"/>
    </location>
</feature>
<accession>A0A8B7Z1M1</accession>
<dbReference type="SUPFAM" id="SSF90229">
    <property type="entry name" value="CCCH zinc finger"/>
    <property type="match status" value="3"/>
</dbReference>
<feature type="compositionally biased region" description="Pro residues" evidence="7">
    <location>
        <begin position="455"/>
        <end position="467"/>
    </location>
</feature>
<keyword evidence="9" id="KW-1185">Reference proteome</keyword>
<feature type="compositionally biased region" description="Polar residues" evidence="7">
    <location>
        <begin position="1366"/>
        <end position="1383"/>
    </location>
</feature>
<dbReference type="Pfam" id="PF22623">
    <property type="entry name" value="zf-CCCH_9"/>
    <property type="match status" value="1"/>
</dbReference>
<evidence type="ECO:0000256" key="1">
    <source>
        <dbReference type="ARBA" id="ARBA00022553"/>
    </source>
</evidence>
<evidence type="ECO:0000313" key="10">
    <source>
        <dbReference type="RefSeq" id="XP_022099503.1"/>
    </source>
</evidence>
<feature type="compositionally biased region" description="Basic and acidic residues" evidence="7">
    <location>
        <begin position="1084"/>
        <end position="1094"/>
    </location>
</feature>
<dbReference type="InterPro" id="IPR054361">
    <property type="entry name" value="Znf-CCCH_ZC3H4/6/8"/>
</dbReference>
<sequence length="1603" mass="175421">MALESLFETPPPLVNSNNETLTMSEKSVFERDDDVDDDAEEGEILEDGELPESDGEGGWESAPEDPDTQPAVEEQPGSDGEGAGDPQSRGQGSYRDQEEEAEEDTEEMAEYHHRSSSHRKKRKKKHRRERAKRRRRHRSGSGDDDATPPGSPNPQGDFLDRSYPPRRNLSRYDSPPDYDSPLEEEFGMSQKSRDRSQGYFVPSDYWEDEEEDEGGRRRNKSMSRNYEDEEEEENLFDSDEGDDHYQDMLNQSESSGLGRSTGRYHMQSQRGKGKGRGKGRGASGRGGGHAPKTGSFEDAEDMEESSAPAGHGRGGARGRGGKGKGGKGRGKGAAEGMKLRPICKFYLEGKCNKGPACTFSHAILPNKKMEQCKFYLQGQCQKGDECLYIHGEMPCKYYHTGAVCYQGDKCKFSHEALTDNTRLLLGKVLKGGLTDVYGPEIQRQPHQTRGLLPHPTGPPQLPLPNPNLNPSSKKIPSLFEIKTQLVGEDGRRIAEQEQKRVKSQKQMLNFYGSAPPQFDDTPEIPYEQDSESQSQQGSFSGPSEQQGFQEPPDHSEQLDLKDSETDSKRMHHQQPPQRGKSLLGTPQHVSERQQKSSLLPQPGHGRLLEEHKDQVEPDFPQQQQQSQQPQHLQRLNELPQVSPQHPQQSPQRSLGSPGRPQFQMYQQRPTEPSPHPLRPVIDRSDNYDHGDIDMRLPRTKRNSETGGLVIDDPEISTDSSENQGGRLQDIDERFPRTGSTRKSQNEGEDYSPVSSSVTTEPAADEKKPDIASVTLNMPAKQRALFMRIQQKQAESSEEGEEEDRQKEDSKKVEDSSADRDTSRDDDNWYSSDEEDGVGDSSNSLTTVIKHVREKSDSQCGTPGTEKPPDSSPSSQPASTQLLPNALASLFSAKKPTVGQASDPNVLAQQNALSSILGLVNKSTSPAPPTLPNLLITVKSSSDQTTFPDAGGDSSVLSRKVTEFVLLEVTHNEKLKDPRADREKKDKSDLRLRKLLWKDNEYTINDTESRPTLAPIELLTPTELKSQPDFSGAPTTATVTPSVQAQTDPRTIRPADPRIQRPRDPRTQSGENNQGNNEAAVQAPRDPRLANRDPRLGVGAAANSNPAQEGVENRQSKGGFFQPPVGMQPPGMLGFPPGGPFRPQGPHPPGMPPQNPNFPPFPNGRFPVRFPPGSGPPGSMNQGPRFPPRGPPGHPMRNPRPRFPPQQGMPFRGARFGEGPNRMPTRGPPPNMGPQQFGGPGPNIGPPVRGPLMRGPPPVRGPPPRGQSPMRNPAPDNRQEPTFSNPSSSEPLSQGPSELRNSGAGDASLNPPLITNTGTAKLPPQSSSAQEQETGPKTEQAEAKLASVKTSDPRLSRQLSLPKGSDTKSQMEGSTLIRQNSAPATSPRAESKEIKQFPRDDSTPTSPSASSKPVSNLKEPPLILRIKLRGENDKPEITSSVSDSGSDSDLPARRSKRTKGSAGDLDHAGVVESRKRPAERKSGLAGFSIPKIPKKTDKSEADSSSEDNTKLTSGSMEHRQVPSAHHRLPQVTSSFNQSIARPSNPNQGSPAVKAKGESAPGTVGNPTKVEPELTDPSKQGITPPDDISLKDMFNIKDPTASPFC</sequence>
<feature type="compositionally biased region" description="Basic and acidic residues" evidence="7">
    <location>
        <begin position="551"/>
        <end position="568"/>
    </location>
</feature>
<evidence type="ECO:0000259" key="8">
    <source>
        <dbReference type="PROSITE" id="PS50103"/>
    </source>
</evidence>
<feature type="compositionally biased region" description="Basic and acidic residues" evidence="7">
    <location>
        <begin position="803"/>
        <end position="826"/>
    </location>
</feature>
<keyword evidence="3" id="KW-0677">Repeat</keyword>
<dbReference type="KEGG" id="aplc:110984027"/>
<evidence type="ECO:0000256" key="6">
    <source>
        <dbReference type="PROSITE-ProRule" id="PRU00723"/>
    </source>
</evidence>
<feature type="compositionally biased region" description="Polar residues" evidence="7">
    <location>
        <begin position="1022"/>
        <end position="1048"/>
    </location>
</feature>
<feature type="compositionally biased region" description="Basic and acidic residues" evidence="7">
    <location>
        <begin position="1388"/>
        <end position="1401"/>
    </location>
</feature>
<feature type="region of interest" description="Disordered" evidence="7">
    <location>
        <begin position="511"/>
        <end position="883"/>
    </location>
</feature>
<feature type="domain" description="C3H1-type" evidence="8">
    <location>
        <begin position="366"/>
        <end position="393"/>
    </location>
</feature>
<dbReference type="OMA" id="SHQQSDK"/>
<keyword evidence="4 6" id="KW-0863">Zinc-finger</keyword>
<feature type="compositionally biased region" description="Basic and acidic residues" evidence="7">
    <location>
        <begin position="1049"/>
        <end position="1065"/>
    </location>
</feature>
<feature type="compositionally biased region" description="Basic and acidic residues" evidence="7">
    <location>
        <begin position="606"/>
        <end position="615"/>
    </location>
</feature>
<dbReference type="OrthoDB" id="411372at2759"/>
<evidence type="ECO:0000313" key="9">
    <source>
        <dbReference type="Proteomes" id="UP000694845"/>
    </source>
</evidence>
<dbReference type="PANTHER" id="PTHR13119:SF12">
    <property type="entry name" value="PROTEIN SUPPRESSOR OF SABLE"/>
    <property type="match status" value="1"/>
</dbReference>
<evidence type="ECO:0000256" key="3">
    <source>
        <dbReference type="ARBA" id="ARBA00022737"/>
    </source>
</evidence>
<keyword evidence="2 6" id="KW-0479">Metal-binding</keyword>
<feature type="domain" description="C3H1-type" evidence="8">
    <location>
        <begin position="337"/>
        <end position="364"/>
    </location>
</feature>
<dbReference type="InterPro" id="IPR045124">
    <property type="entry name" value="Su(sable)-like"/>
</dbReference>
<feature type="zinc finger region" description="C3H1-type" evidence="6">
    <location>
        <begin position="337"/>
        <end position="364"/>
    </location>
</feature>
<dbReference type="GO" id="GO:0005634">
    <property type="term" value="C:nucleus"/>
    <property type="evidence" value="ECO:0007669"/>
    <property type="project" value="TreeGrafter"/>
</dbReference>
<feature type="compositionally biased region" description="Acidic residues" evidence="7">
    <location>
        <begin position="520"/>
        <end position="530"/>
    </location>
</feature>
<feature type="compositionally biased region" description="Gly residues" evidence="7">
    <location>
        <begin position="280"/>
        <end position="289"/>
    </location>
</feature>
<feature type="compositionally biased region" description="Pro residues" evidence="7">
    <location>
        <begin position="1136"/>
        <end position="1161"/>
    </location>
</feature>
<feature type="compositionally biased region" description="Low complexity" evidence="7">
    <location>
        <begin position="617"/>
        <end position="653"/>
    </location>
</feature>
<feature type="domain" description="C3H1-type" evidence="8">
    <location>
        <begin position="394"/>
        <end position="417"/>
    </location>
</feature>
<feature type="compositionally biased region" description="Acidic residues" evidence="7">
    <location>
        <begin position="227"/>
        <end position="242"/>
    </location>
</feature>
<evidence type="ECO:0000256" key="7">
    <source>
        <dbReference type="SAM" id="MobiDB-lite"/>
    </source>
</evidence>
<feature type="compositionally biased region" description="Acidic residues" evidence="7">
    <location>
        <begin position="97"/>
        <end position="108"/>
    </location>
</feature>
<keyword evidence="1" id="KW-0597">Phosphoprotein</keyword>